<reference evidence="1 2" key="1">
    <citation type="submission" date="2017-02" db="EMBL/GenBank/DDBJ databases">
        <title>Comparative genomic analysis of Brazilian Leptospira kirschneri strains of different serogroups.</title>
        <authorList>
            <person name="Moreno L.Z."/>
            <person name="Miraglia F."/>
            <person name="Kremer F.S."/>
            <person name="Eslabao M.R."/>
            <person name="Lilenbaum W."/>
            <person name="Dellagostin O.A."/>
            <person name="Moreno A.M."/>
        </authorList>
    </citation>
    <scope>NUCLEOTIDE SEQUENCE [LARGE SCALE GENOMIC DNA]</scope>
    <source>
        <strain evidence="1 2">M110/06</strain>
    </source>
</reference>
<gene>
    <name evidence="1" type="ORF">B1J93_08850</name>
</gene>
<comment type="caution">
    <text evidence="1">The sequence shown here is derived from an EMBL/GenBank/DDBJ whole genome shotgun (WGS) entry which is preliminary data.</text>
</comment>
<organism evidence="1 2">
    <name type="scientific">Leptospira kirschneri serovar Pomona</name>
    <dbReference type="NCBI Taxonomy" id="561005"/>
    <lineage>
        <taxon>Bacteria</taxon>
        <taxon>Pseudomonadati</taxon>
        <taxon>Spirochaetota</taxon>
        <taxon>Spirochaetia</taxon>
        <taxon>Leptospirales</taxon>
        <taxon>Leptospiraceae</taxon>
        <taxon>Leptospira</taxon>
    </lineage>
</organism>
<sequence>MNLLNELSVVTTLVVAPVKKSFTKTQLYETFQPGVYPLNVAMNQSQTMLPNNYSLTQSDVILPFFDLTPRPMRDLDAEETEKYNSFIDSKKKVIKKSII</sequence>
<dbReference type="RefSeq" id="WP_004425805.1">
    <property type="nucleotide sequence ID" value="NZ_MVIT01000061.1"/>
</dbReference>
<evidence type="ECO:0000313" key="2">
    <source>
        <dbReference type="Proteomes" id="UP000191008"/>
    </source>
</evidence>
<protein>
    <submittedName>
        <fullName evidence="1">Uncharacterized protein</fullName>
    </submittedName>
</protein>
<proteinExistence type="predicted"/>
<dbReference type="Proteomes" id="UP000191008">
    <property type="component" value="Unassembled WGS sequence"/>
</dbReference>
<dbReference type="EMBL" id="MVIT01000061">
    <property type="protein sequence ID" value="OOV43073.1"/>
    <property type="molecule type" value="Genomic_DNA"/>
</dbReference>
<dbReference type="AlphaFoldDB" id="A0A1T1DR18"/>
<name>A0A1T1DR18_9LEPT</name>
<accession>A0A1T1DR18</accession>
<evidence type="ECO:0000313" key="1">
    <source>
        <dbReference type="EMBL" id="OOV43073.1"/>
    </source>
</evidence>